<evidence type="ECO:0000256" key="3">
    <source>
        <dbReference type="ARBA" id="ARBA00009595"/>
    </source>
</evidence>
<evidence type="ECO:0000256" key="2">
    <source>
        <dbReference type="ARBA" id="ARBA00001947"/>
    </source>
</evidence>
<dbReference type="Pfam" id="PF09296">
    <property type="entry name" value="NUDIX-like"/>
    <property type="match status" value="1"/>
</dbReference>
<dbReference type="CDD" id="cd03429">
    <property type="entry name" value="NUDIX_NADH_pyrophosphatase_Nudt13"/>
    <property type="match status" value="1"/>
</dbReference>
<dbReference type="Gene3D" id="3.90.79.20">
    <property type="match status" value="1"/>
</dbReference>
<evidence type="ECO:0000256" key="6">
    <source>
        <dbReference type="ARBA" id="ARBA00022801"/>
    </source>
</evidence>
<evidence type="ECO:0000313" key="11">
    <source>
        <dbReference type="EMBL" id="RUM99238.1"/>
    </source>
</evidence>
<dbReference type="PANTHER" id="PTHR42904">
    <property type="entry name" value="NUDIX HYDROLASE, NUDC SUBFAMILY"/>
    <property type="match status" value="1"/>
</dbReference>
<dbReference type="InterPro" id="IPR015376">
    <property type="entry name" value="Znr_NADH_PPase"/>
</dbReference>
<dbReference type="Pfam" id="PF00293">
    <property type="entry name" value="NUDIX"/>
    <property type="match status" value="1"/>
</dbReference>
<proteinExistence type="inferred from homology"/>
<dbReference type="PROSITE" id="PS51462">
    <property type="entry name" value="NUDIX"/>
    <property type="match status" value="1"/>
</dbReference>
<dbReference type="EC" id="3.6.1.22" evidence="4"/>
<comment type="cofactor">
    <cofactor evidence="1">
        <name>Mg(2+)</name>
        <dbReference type="ChEBI" id="CHEBI:18420"/>
    </cofactor>
</comment>
<dbReference type="RefSeq" id="WP_128624230.1">
    <property type="nucleotide sequence ID" value="NZ_ML133508.1"/>
</dbReference>
<dbReference type="GO" id="GO:0110153">
    <property type="term" value="F:RNA NAD-cap (NMN-forming) hydrolase activity"/>
    <property type="evidence" value="ECO:0007669"/>
    <property type="project" value="RHEA"/>
</dbReference>
<dbReference type="NCBIfam" id="NF001299">
    <property type="entry name" value="PRK00241.1"/>
    <property type="match status" value="1"/>
</dbReference>
<evidence type="ECO:0000256" key="7">
    <source>
        <dbReference type="ARBA" id="ARBA00022842"/>
    </source>
</evidence>
<dbReference type="GO" id="GO:0035529">
    <property type="term" value="F:NADH pyrophosphatase activity"/>
    <property type="evidence" value="ECO:0007669"/>
    <property type="project" value="TreeGrafter"/>
</dbReference>
<keyword evidence="6 11" id="KW-0378">Hydrolase</keyword>
<evidence type="ECO:0000259" key="10">
    <source>
        <dbReference type="PROSITE" id="PS51462"/>
    </source>
</evidence>
<dbReference type="PANTHER" id="PTHR42904:SF6">
    <property type="entry name" value="NAD-CAPPED RNA HYDROLASE NUDT12"/>
    <property type="match status" value="1"/>
</dbReference>
<dbReference type="AlphaFoldDB" id="A0A432VAL7"/>
<evidence type="ECO:0000256" key="8">
    <source>
        <dbReference type="ARBA" id="ARBA00023027"/>
    </source>
</evidence>
<evidence type="ECO:0000313" key="12">
    <source>
        <dbReference type="Proteomes" id="UP000281647"/>
    </source>
</evidence>
<evidence type="ECO:0000256" key="1">
    <source>
        <dbReference type="ARBA" id="ARBA00001946"/>
    </source>
</evidence>
<organism evidence="11 12">
    <name type="scientific">Borborobacter arsenicus</name>
    <dbReference type="NCBI Taxonomy" id="1851146"/>
    <lineage>
        <taxon>Bacteria</taxon>
        <taxon>Pseudomonadati</taxon>
        <taxon>Pseudomonadota</taxon>
        <taxon>Alphaproteobacteria</taxon>
        <taxon>Hyphomicrobiales</taxon>
        <taxon>Phyllobacteriaceae</taxon>
        <taxon>Borborobacter</taxon>
    </lineage>
</organism>
<dbReference type="SUPFAM" id="SSF55811">
    <property type="entry name" value="Nudix"/>
    <property type="match status" value="1"/>
</dbReference>
<comment type="caution">
    <text evidence="11">The sequence shown here is derived from an EMBL/GenBank/DDBJ whole genome shotgun (WGS) entry which is preliminary data.</text>
</comment>
<dbReference type="OrthoDB" id="9791656at2"/>
<dbReference type="GO" id="GO:0005829">
    <property type="term" value="C:cytosol"/>
    <property type="evidence" value="ECO:0007669"/>
    <property type="project" value="TreeGrafter"/>
</dbReference>
<evidence type="ECO:0000256" key="4">
    <source>
        <dbReference type="ARBA" id="ARBA00012381"/>
    </source>
</evidence>
<dbReference type="GO" id="GO:0019677">
    <property type="term" value="P:NAD+ catabolic process"/>
    <property type="evidence" value="ECO:0007669"/>
    <property type="project" value="TreeGrafter"/>
</dbReference>
<keyword evidence="12" id="KW-1185">Reference proteome</keyword>
<protein>
    <recommendedName>
        <fullName evidence="4">NAD(+) diphosphatase</fullName>
        <ecNumber evidence="4">3.6.1.22</ecNumber>
    </recommendedName>
</protein>
<dbReference type="InterPro" id="IPR049734">
    <property type="entry name" value="NudC-like_C"/>
</dbReference>
<evidence type="ECO:0000256" key="5">
    <source>
        <dbReference type="ARBA" id="ARBA00022723"/>
    </source>
</evidence>
<dbReference type="InterPro" id="IPR050241">
    <property type="entry name" value="NAD-cap_RNA_hydrolase_NudC"/>
</dbReference>
<comment type="cofactor">
    <cofactor evidence="2">
        <name>Zn(2+)</name>
        <dbReference type="ChEBI" id="CHEBI:29105"/>
    </cofactor>
</comment>
<dbReference type="GO" id="GO:0006742">
    <property type="term" value="P:NADP+ catabolic process"/>
    <property type="evidence" value="ECO:0007669"/>
    <property type="project" value="TreeGrafter"/>
</dbReference>
<dbReference type="PROSITE" id="PS00893">
    <property type="entry name" value="NUDIX_BOX"/>
    <property type="match status" value="1"/>
</dbReference>
<keyword evidence="5" id="KW-0479">Metal-binding</keyword>
<dbReference type="InterPro" id="IPR020084">
    <property type="entry name" value="NUDIX_hydrolase_CS"/>
</dbReference>
<dbReference type="InterPro" id="IPR015375">
    <property type="entry name" value="NADH_PPase-like_N"/>
</dbReference>
<dbReference type="GO" id="GO:0046872">
    <property type="term" value="F:metal ion binding"/>
    <property type="evidence" value="ECO:0007669"/>
    <property type="project" value="UniProtKB-KW"/>
</dbReference>
<name>A0A432VAL7_9HYPH</name>
<keyword evidence="8" id="KW-0520">NAD</keyword>
<comment type="similarity">
    <text evidence="3">Belongs to the Nudix hydrolase family. NudC subfamily.</text>
</comment>
<evidence type="ECO:0000256" key="9">
    <source>
        <dbReference type="ARBA" id="ARBA00023679"/>
    </source>
</evidence>
<feature type="domain" description="Nudix hydrolase" evidence="10">
    <location>
        <begin position="175"/>
        <end position="300"/>
    </location>
</feature>
<dbReference type="Proteomes" id="UP000281647">
    <property type="component" value="Unassembled WGS sequence"/>
</dbReference>
<sequence length="314" mass="34244">MTFRLFEALECEASQSVAFAGNRIDRLSEKRSDDSAGHALADPRARLMLIREGRLFVKFSAEGANPYFTLAEIGAFEADTKHAVLLGSEAHGPILAVPACIVPERLADDIKAIDFRSIYSQGLIDPSALGALAQGAALLSWHSNHQFCGKCGHRSEMRAGGCKRLCTSCGAQHFPRTDPVVIMLAVTPHKCLLGRSPHFKPGMYSALAGFIEPGETIEAAVRRETFEEAGIRLGRVVYQASQPWPFPYSLMIGCFGEALNEDIATDTAELEDCRWFSRDELLTAIEGTHGDGIFIPPYGAIAHHLIRTWAAESV</sequence>
<dbReference type="Gene3D" id="3.90.79.10">
    <property type="entry name" value="Nucleoside Triphosphate Pyrophosphohydrolase"/>
    <property type="match status" value="1"/>
</dbReference>
<dbReference type="InterPro" id="IPR015797">
    <property type="entry name" value="NUDIX_hydrolase-like_dom_sf"/>
</dbReference>
<reference evidence="11 12" key="1">
    <citation type="submission" date="2018-11" db="EMBL/GenBank/DDBJ databases">
        <title>Pseudaminobacter arsenicus sp. nov., an arsenic-resistant bacterium isolated from arsenic-rich aquifers.</title>
        <authorList>
            <person name="Mu Y."/>
        </authorList>
    </citation>
    <scope>NUCLEOTIDE SEQUENCE [LARGE SCALE GENOMIC DNA]</scope>
    <source>
        <strain evidence="11 12">CB3</strain>
    </source>
</reference>
<dbReference type="EMBL" id="RKST01000002">
    <property type="protein sequence ID" value="RUM99238.1"/>
    <property type="molecule type" value="Genomic_DNA"/>
</dbReference>
<accession>A0A432VAL7</accession>
<dbReference type="Pfam" id="PF09297">
    <property type="entry name" value="Zn_ribbon_NUD"/>
    <property type="match status" value="1"/>
</dbReference>
<keyword evidence="7" id="KW-0460">Magnesium</keyword>
<dbReference type="InterPro" id="IPR000086">
    <property type="entry name" value="NUDIX_hydrolase_dom"/>
</dbReference>
<gene>
    <name evidence="11" type="ORF">EET67_03475</name>
</gene>
<comment type="catalytic activity">
    <reaction evidence="9">
        <text>a 5'-end NAD(+)-phospho-ribonucleoside in mRNA + H2O = a 5'-end phospho-adenosine-phospho-ribonucleoside in mRNA + beta-nicotinamide D-ribonucleotide + 2 H(+)</text>
        <dbReference type="Rhea" id="RHEA:60876"/>
        <dbReference type="Rhea" id="RHEA-COMP:15698"/>
        <dbReference type="Rhea" id="RHEA-COMP:15719"/>
        <dbReference type="ChEBI" id="CHEBI:14649"/>
        <dbReference type="ChEBI" id="CHEBI:15377"/>
        <dbReference type="ChEBI" id="CHEBI:15378"/>
        <dbReference type="ChEBI" id="CHEBI:144029"/>
        <dbReference type="ChEBI" id="CHEBI:144051"/>
    </reaction>
    <physiologicalReaction direction="left-to-right" evidence="9">
        <dbReference type="Rhea" id="RHEA:60877"/>
    </physiologicalReaction>
</comment>